<feature type="domain" description="BZIP" evidence="6">
    <location>
        <begin position="516"/>
        <end position="579"/>
    </location>
</feature>
<dbReference type="CDD" id="cd14687">
    <property type="entry name" value="bZIP_ATF2"/>
    <property type="match status" value="1"/>
</dbReference>
<dbReference type="SMART" id="SM00338">
    <property type="entry name" value="BRLZ"/>
    <property type="match status" value="1"/>
</dbReference>
<sequence>MESWNTYSQTSHGTPSSTWLCPQNNSHGSDWLQPQNNSSIERERNENTALATPTRFMMEYNEMNQTSTTNPYFSPFAQEMDRLFDLKIGNQEDLLNNSVYSNEDFSFLNTSESIVPVSTSTIPISNTTSNRNLINSPTPSLVTDDDQDQLYNINEQLVQYPIVTSSSSFISSNYIADDQQKQRQIQYPTPTSVSFPHSISDTTENNIQKNQNERQTLTSSKSSVSSSPISQSSSPVVVNESHKLVQQSTEREQSANYSVRSTSSFYQSDDKQDLYIQGVRQRLYPSINDTMLSATPRNLENRDQYLQAKKHDPKQLLLPLTVSKPSTDVITITSPSSSLATDDDEMEISEQRRSNRQSGYQDFQLSISTNDLPMQQPSPASSEYYSSNSKTPPSSHDTTPKEKKRRASQKKINSKRPGKLHDETLITPIDESHSDIQEQALMAATSSEQSSTVIVAATSTETNEGSSNTNSNSSSTKTSSNMDTSSGTSSADLDTSTSCIGVKRNSIDDGHDETPEEKRSRLLERNRIAAAKCRQKKKQAQESLQHQASDLTQKNTGLHSVVNDLREEALRLKNQLLAHST</sequence>
<protein>
    <submittedName>
        <fullName evidence="7">12412_t:CDS:1</fullName>
    </submittedName>
</protein>
<comment type="caution">
    <text evidence="7">The sequence shown here is derived from an EMBL/GenBank/DDBJ whole genome shotgun (WGS) entry which is preliminary data.</text>
</comment>
<evidence type="ECO:0000256" key="1">
    <source>
        <dbReference type="ARBA" id="ARBA00004123"/>
    </source>
</evidence>
<organism evidence="7 8">
    <name type="scientific">Funneliformis mosseae</name>
    <name type="common">Endomycorrhizal fungus</name>
    <name type="synonym">Glomus mosseae</name>
    <dbReference type="NCBI Taxonomy" id="27381"/>
    <lineage>
        <taxon>Eukaryota</taxon>
        <taxon>Fungi</taxon>
        <taxon>Fungi incertae sedis</taxon>
        <taxon>Mucoromycota</taxon>
        <taxon>Glomeromycotina</taxon>
        <taxon>Glomeromycetes</taxon>
        <taxon>Glomerales</taxon>
        <taxon>Glomeraceae</taxon>
        <taxon>Funneliformis</taxon>
    </lineage>
</organism>
<feature type="non-terminal residue" evidence="7">
    <location>
        <position position="581"/>
    </location>
</feature>
<dbReference type="InterPro" id="IPR051027">
    <property type="entry name" value="bZIP_transcription_factors"/>
</dbReference>
<keyword evidence="2" id="KW-0805">Transcription regulation</keyword>
<dbReference type="SUPFAM" id="SSF57959">
    <property type="entry name" value="Leucine zipper domain"/>
    <property type="match status" value="1"/>
</dbReference>
<keyword evidence="3" id="KW-0804">Transcription</keyword>
<dbReference type="Proteomes" id="UP000789375">
    <property type="component" value="Unassembled WGS sequence"/>
</dbReference>
<feature type="compositionally biased region" description="Polar residues" evidence="5">
    <location>
        <begin position="244"/>
        <end position="264"/>
    </location>
</feature>
<dbReference type="GO" id="GO:0003700">
    <property type="term" value="F:DNA-binding transcription factor activity"/>
    <property type="evidence" value="ECO:0007669"/>
    <property type="project" value="InterPro"/>
</dbReference>
<evidence type="ECO:0000259" key="6">
    <source>
        <dbReference type="PROSITE" id="PS50217"/>
    </source>
</evidence>
<evidence type="ECO:0000256" key="5">
    <source>
        <dbReference type="SAM" id="MobiDB-lite"/>
    </source>
</evidence>
<gene>
    <name evidence="7" type="ORF">FMOSSE_LOCUS7898</name>
</gene>
<evidence type="ECO:0000256" key="4">
    <source>
        <dbReference type="ARBA" id="ARBA00023242"/>
    </source>
</evidence>
<feature type="region of interest" description="Disordered" evidence="5">
    <location>
        <begin position="458"/>
        <end position="523"/>
    </location>
</feature>
<feature type="region of interest" description="Disordered" evidence="5">
    <location>
        <begin position="1"/>
        <end position="50"/>
    </location>
</feature>
<dbReference type="InterPro" id="IPR004827">
    <property type="entry name" value="bZIP"/>
</dbReference>
<feature type="compositionally biased region" description="Low complexity" evidence="5">
    <location>
        <begin position="458"/>
        <end position="490"/>
    </location>
</feature>
<proteinExistence type="predicted"/>
<feature type="compositionally biased region" description="Basic and acidic residues" evidence="5">
    <location>
        <begin position="505"/>
        <end position="523"/>
    </location>
</feature>
<evidence type="ECO:0000313" key="7">
    <source>
        <dbReference type="EMBL" id="CAG8579969.1"/>
    </source>
</evidence>
<feature type="region of interest" description="Disordered" evidence="5">
    <location>
        <begin position="211"/>
        <end position="264"/>
    </location>
</feature>
<dbReference type="Gene3D" id="1.20.5.170">
    <property type="match status" value="1"/>
</dbReference>
<feature type="compositionally biased region" description="Polar residues" evidence="5">
    <location>
        <begin position="1"/>
        <end position="35"/>
    </location>
</feature>
<reference evidence="7" key="1">
    <citation type="submission" date="2021-06" db="EMBL/GenBank/DDBJ databases">
        <authorList>
            <person name="Kallberg Y."/>
            <person name="Tangrot J."/>
            <person name="Rosling A."/>
        </authorList>
    </citation>
    <scope>NUCLEOTIDE SEQUENCE</scope>
    <source>
        <strain evidence="7">87-6 pot B 2015</strain>
    </source>
</reference>
<accession>A0A9N9BYE9</accession>
<feature type="compositionally biased region" description="Low complexity" evidence="5">
    <location>
        <begin position="377"/>
        <end position="389"/>
    </location>
</feature>
<evidence type="ECO:0000313" key="8">
    <source>
        <dbReference type="Proteomes" id="UP000789375"/>
    </source>
</evidence>
<evidence type="ECO:0000256" key="3">
    <source>
        <dbReference type="ARBA" id="ARBA00023163"/>
    </source>
</evidence>
<feature type="compositionally biased region" description="Polar residues" evidence="5">
    <location>
        <begin position="356"/>
        <end position="375"/>
    </location>
</feature>
<dbReference type="PROSITE" id="PS00036">
    <property type="entry name" value="BZIP_BASIC"/>
    <property type="match status" value="1"/>
</dbReference>
<feature type="region of interest" description="Disordered" evidence="5">
    <location>
        <begin position="333"/>
        <end position="424"/>
    </location>
</feature>
<dbReference type="AlphaFoldDB" id="A0A9N9BYE9"/>
<comment type="subcellular location">
    <subcellularLocation>
        <location evidence="1">Nucleus</location>
    </subcellularLocation>
</comment>
<feature type="compositionally biased region" description="Basic residues" evidence="5">
    <location>
        <begin position="402"/>
        <end position="418"/>
    </location>
</feature>
<dbReference type="InterPro" id="IPR046347">
    <property type="entry name" value="bZIP_sf"/>
</dbReference>
<dbReference type="EMBL" id="CAJVPP010001943">
    <property type="protein sequence ID" value="CAG8579969.1"/>
    <property type="molecule type" value="Genomic_DNA"/>
</dbReference>
<feature type="compositionally biased region" description="Low complexity" evidence="5">
    <location>
        <begin position="219"/>
        <end position="238"/>
    </location>
</feature>
<keyword evidence="8" id="KW-1185">Reference proteome</keyword>
<dbReference type="Pfam" id="PF00170">
    <property type="entry name" value="bZIP_1"/>
    <property type="match status" value="1"/>
</dbReference>
<dbReference type="GO" id="GO:0005634">
    <property type="term" value="C:nucleus"/>
    <property type="evidence" value="ECO:0007669"/>
    <property type="project" value="UniProtKB-SubCell"/>
</dbReference>
<dbReference type="PANTHER" id="PTHR19304">
    <property type="entry name" value="CYCLIC-AMP RESPONSE ELEMENT BINDING PROTEIN"/>
    <property type="match status" value="1"/>
</dbReference>
<evidence type="ECO:0000256" key="2">
    <source>
        <dbReference type="ARBA" id="ARBA00023015"/>
    </source>
</evidence>
<keyword evidence="4" id="KW-0539">Nucleus</keyword>
<name>A0A9N9BYE9_FUNMO</name>
<dbReference type="PROSITE" id="PS50217">
    <property type="entry name" value="BZIP"/>
    <property type="match status" value="1"/>
</dbReference>